<evidence type="ECO:0000313" key="5">
    <source>
        <dbReference type="EMBL" id="OEH93766.1"/>
    </source>
</evidence>
<dbReference type="AlphaFoldDB" id="A0A1E5LI89"/>
<reference evidence="5 6" key="1">
    <citation type="submission" date="2016-08" db="EMBL/GenBank/DDBJ databases">
        <title>Genome of Bacillus solimangrovi GH2-4.</title>
        <authorList>
            <person name="Lim S."/>
            <person name="Kim B.-C."/>
        </authorList>
    </citation>
    <scope>NUCLEOTIDE SEQUENCE [LARGE SCALE GENOMIC DNA]</scope>
    <source>
        <strain evidence="5 6">GH2-4</strain>
    </source>
</reference>
<dbReference type="OrthoDB" id="9800966at2"/>
<dbReference type="Gene3D" id="1.10.10.10">
    <property type="entry name" value="Winged helix-like DNA-binding domain superfamily/Winged helix DNA-binding domain"/>
    <property type="match status" value="1"/>
</dbReference>
<proteinExistence type="predicted"/>
<protein>
    <recommendedName>
        <fullName evidence="4">HTH hxlR-type domain-containing protein</fullName>
    </recommendedName>
</protein>
<dbReference type="SUPFAM" id="SSF46785">
    <property type="entry name" value="Winged helix' DNA-binding domain"/>
    <property type="match status" value="1"/>
</dbReference>
<keyword evidence="2" id="KW-0238">DNA-binding</keyword>
<organism evidence="5 6">
    <name type="scientific">Bacillus solimangrovi</name>
    <dbReference type="NCBI Taxonomy" id="1305675"/>
    <lineage>
        <taxon>Bacteria</taxon>
        <taxon>Bacillati</taxon>
        <taxon>Bacillota</taxon>
        <taxon>Bacilli</taxon>
        <taxon>Bacillales</taxon>
        <taxon>Bacillaceae</taxon>
        <taxon>Bacillus</taxon>
    </lineage>
</organism>
<evidence type="ECO:0000313" key="6">
    <source>
        <dbReference type="Proteomes" id="UP000095209"/>
    </source>
</evidence>
<dbReference type="RefSeq" id="WP_069716194.1">
    <property type="nucleotide sequence ID" value="NZ_MJEH01000009.1"/>
</dbReference>
<dbReference type="InterPro" id="IPR036390">
    <property type="entry name" value="WH_DNA-bd_sf"/>
</dbReference>
<dbReference type="InterPro" id="IPR002577">
    <property type="entry name" value="HTH_HxlR"/>
</dbReference>
<comment type="caution">
    <text evidence="5">The sequence shown here is derived from an EMBL/GenBank/DDBJ whole genome shotgun (WGS) entry which is preliminary data.</text>
</comment>
<keyword evidence="6" id="KW-1185">Reference proteome</keyword>
<keyword evidence="3" id="KW-0804">Transcription</keyword>
<keyword evidence="1" id="KW-0805">Transcription regulation</keyword>
<evidence type="ECO:0000256" key="1">
    <source>
        <dbReference type="ARBA" id="ARBA00023015"/>
    </source>
</evidence>
<dbReference type="EMBL" id="MJEH01000009">
    <property type="protein sequence ID" value="OEH93766.1"/>
    <property type="molecule type" value="Genomic_DNA"/>
</dbReference>
<dbReference type="GO" id="GO:0003677">
    <property type="term" value="F:DNA binding"/>
    <property type="evidence" value="ECO:0007669"/>
    <property type="project" value="UniProtKB-KW"/>
</dbReference>
<dbReference type="PROSITE" id="PS51118">
    <property type="entry name" value="HTH_HXLR"/>
    <property type="match status" value="1"/>
</dbReference>
<dbReference type="Proteomes" id="UP000095209">
    <property type="component" value="Unassembled WGS sequence"/>
</dbReference>
<dbReference type="PANTHER" id="PTHR33204">
    <property type="entry name" value="TRANSCRIPTIONAL REGULATOR, MARR FAMILY"/>
    <property type="match status" value="1"/>
</dbReference>
<evidence type="ECO:0000256" key="2">
    <source>
        <dbReference type="ARBA" id="ARBA00023125"/>
    </source>
</evidence>
<name>A0A1E5LI89_9BACI</name>
<dbReference type="InterPro" id="IPR036388">
    <property type="entry name" value="WH-like_DNA-bd_sf"/>
</dbReference>
<gene>
    <name evidence="5" type="ORF">BFG57_11310</name>
</gene>
<feature type="domain" description="HTH hxlR-type" evidence="4">
    <location>
        <begin position="9"/>
        <end position="103"/>
    </location>
</feature>
<dbReference type="PANTHER" id="PTHR33204:SF18">
    <property type="entry name" value="TRANSCRIPTIONAL REGULATORY PROTEIN"/>
    <property type="match status" value="1"/>
</dbReference>
<evidence type="ECO:0000259" key="4">
    <source>
        <dbReference type="PROSITE" id="PS51118"/>
    </source>
</evidence>
<evidence type="ECO:0000256" key="3">
    <source>
        <dbReference type="ARBA" id="ARBA00023163"/>
    </source>
</evidence>
<accession>A0A1E5LI89</accession>
<dbReference type="Pfam" id="PF01638">
    <property type="entry name" value="HxlR"/>
    <property type="match status" value="1"/>
</dbReference>
<sequence length="103" mass="11874">MALSRKKPCEELSKLEKILISIDGRYTPLLILALEKNHRFSDLLRRLPEANKQSLSTALKQLIKYEIVFKDVIKESAPQHIEYGLTEKGKRVRGVLLQMSEIL</sequence>
<dbReference type="STRING" id="1305675.BFG57_11310"/>